<feature type="transmembrane region" description="Helical" evidence="5">
    <location>
        <begin position="429"/>
        <end position="449"/>
    </location>
</feature>
<evidence type="ECO:0000256" key="5">
    <source>
        <dbReference type="SAM" id="Phobius"/>
    </source>
</evidence>
<dbReference type="GO" id="GO:0015179">
    <property type="term" value="F:L-amino acid transmembrane transporter activity"/>
    <property type="evidence" value="ECO:0007669"/>
    <property type="project" value="TreeGrafter"/>
</dbReference>
<comment type="caution">
    <text evidence="6">The sequence shown here is derived from an EMBL/GenBank/DDBJ whole genome shotgun (WGS) entry which is preliminary data.</text>
</comment>
<evidence type="ECO:0000256" key="2">
    <source>
        <dbReference type="ARBA" id="ARBA00022692"/>
    </source>
</evidence>
<reference evidence="6" key="1">
    <citation type="journal article" date="2021" name="PeerJ">
        <title>Extensive microbial diversity within the chicken gut microbiome revealed by metagenomics and culture.</title>
        <authorList>
            <person name="Gilroy R."/>
            <person name="Ravi A."/>
            <person name="Getino M."/>
            <person name="Pursley I."/>
            <person name="Horton D.L."/>
            <person name="Alikhan N.F."/>
            <person name="Baker D."/>
            <person name="Gharbi K."/>
            <person name="Hall N."/>
            <person name="Watson M."/>
            <person name="Adriaenssens E.M."/>
            <person name="Foster-Nyarko E."/>
            <person name="Jarju S."/>
            <person name="Secka A."/>
            <person name="Antonio M."/>
            <person name="Oren A."/>
            <person name="Chaudhuri R.R."/>
            <person name="La Ragione R."/>
            <person name="Hildebrand F."/>
            <person name="Pallen M.J."/>
        </authorList>
    </citation>
    <scope>NUCLEOTIDE SEQUENCE</scope>
    <source>
        <strain evidence="6">ChiSjej5B23-16112</strain>
    </source>
</reference>
<dbReference type="AlphaFoldDB" id="A0A921LEN5"/>
<name>A0A921LEN5_9FIRM</name>
<reference evidence="6" key="2">
    <citation type="submission" date="2021-09" db="EMBL/GenBank/DDBJ databases">
        <authorList>
            <person name="Gilroy R."/>
        </authorList>
    </citation>
    <scope>NUCLEOTIDE SEQUENCE</scope>
    <source>
        <strain evidence="6">ChiSjej5B23-16112</strain>
    </source>
</reference>
<evidence type="ECO:0000256" key="1">
    <source>
        <dbReference type="ARBA" id="ARBA00004141"/>
    </source>
</evidence>
<gene>
    <name evidence="6" type="ORF">K8V82_08450</name>
</gene>
<feature type="transmembrane region" description="Helical" evidence="5">
    <location>
        <begin position="132"/>
        <end position="150"/>
    </location>
</feature>
<feature type="transmembrane region" description="Helical" evidence="5">
    <location>
        <begin position="403"/>
        <end position="423"/>
    </location>
</feature>
<dbReference type="GO" id="GO:0016020">
    <property type="term" value="C:membrane"/>
    <property type="evidence" value="ECO:0007669"/>
    <property type="project" value="UniProtKB-SubCell"/>
</dbReference>
<comment type="subcellular location">
    <subcellularLocation>
        <location evidence="1">Membrane</location>
        <topology evidence="1">Multi-pass membrane protein</topology>
    </subcellularLocation>
</comment>
<feature type="transmembrane region" description="Helical" evidence="5">
    <location>
        <begin position="201"/>
        <end position="221"/>
    </location>
</feature>
<protein>
    <submittedName>
        <fullName evidence="6">Amino acid permease</fullName>
    </submittedName>
</protein>
<dbReference type="PANTHER" id="PTHR11785">
    <property type="entry name" value="AMINO ACID TRANSPORTER"/>
    <property type="match status" value="1"/>
</dbReference>
<dbReference type="PANTHER" id="PTHR11785:SF512">
    <property type="entry name" value="SOBREMESA, ISOFORM B"/>
    <property type="match status" value="1"/>
</dbReference>
<keyword evidence="2 5" id="KW-0812">Transmembrane</keyword>
<organism evidence="6 7">
    <name type="scientific">Lachnoclostridium phocaeense</name>
    <dbReference type="NCBI Taxonomy" id="1871021"/>
    <lineage>
        <taxon>Bacteria</taxon>
        <taxon>Bacillati</taxon>
        <taxon>Bacillota</taxon>
        <taxon>Clostridia</taxon>
        <taxon>Lachnospirales</taxon>
        <taxon>Lachnospiraceae</taxon>
    </lineage>
</organism>
<evidence type="ECO:0000313" key="6">
    <source>
        <dbReference type="EMBL" id="HJF94809.1"/>
    </source>
</evidence>
<dbReference type="PIRSF" id="PIRSF006060">
    <property type="entry name" value="AA_transporter"/>
    <property type="match status" value="1"/>
</dbReference>
<dbReference type="Pfam" id="PF13520">
    <property type="entry name" value="AA_permease_2"/>
    <property type="match status" value="1"/>
</dbReference>
<evidence type="ECO:0000256" key="4">
    <source>
        <dbReference type="ARBA" id="ARBA00023136"/>
    </source>
</evidence>
<feature type="transmembrane region" description="Helical" evidence="5">
    <location>
        <begin position="241"/>
        <end position="259"/>
    </location>
</feature>
<feature type="transmembrane region" description="Helical" evidence="5">
    <location>
        <begin position="344"/>
        <end position="365"/>
    </location>
</feature>
<feature type="transmembrane region" description="Helical" evidence="5">
    <location>
        <begin position="162"/>
        <end position="181"/>
    </location>
</feature>
<feature type="transmembrane region" description="Helical" evidence="5">
    <location>
        <begin position="48"/>
        <end position="72"/>
    </location>
</feature>
<accession>A0A921LEN5</accession>
<keyword evidence="3 5" id="KW-1133">Transmembrane helix</keyword>
<evidence type="ECO:0000313" key="7">
    <source>
        <dbReference type="Proteomes" id="UP000769156"/>
    </source>
</evidence>
<evidence type="ECO:0000256" key="3">
    <source>
        <dbReference type="ARBA" id="ARBA00022989"/>
    </source>
</evidence>
<dbReference type="Gene3D" id="1.20.1740.10">
    <property type="entry name" value="Amino acid/polyamine transporter I"/>
    <property type="match status" value="1"/>
</dbReference>
<feature type="transmembrane region" description="Helical" evidence="5">
    <location>
        <begin position="93"/>
        <end position="120"/>
    </location>
</feature>
<dbReference type="Proteomes" id="UP000769156">
    <property type="component" value="Unassembled WGS sequence"/>
</dbReference>
<feature type="transmembrane region" description="Helical" evidence="5">
    <location>
        <begin position="371"/>
        <end position="391"/>
    </location>
</feature>
<dbReference type="InterPro" id="IPR050598">
    <property type="entry name" value="AminoAcid_Transporter"/>
</dbReference>
<feature type="transmembrane region" description="Helical" evidence="5">
    <location>
        <begin position="15"/>
        <end position="36"/>
    </location>
</feature>
<dbReference type="InterPro" id="IPR002293">
    <property type="entry name" value="AA/rel_permease1"/>
</dbReference>
<sequence>MKQQKSGSGEFKKEIGLFGGMSVICGIMIGSGIFYLGSYVLQRSGYSLGLALICWLLGGLVSLLGGLCFAELGASDPKAGGQLVYLSKAYHPVLGFMYGFTQWILASSGSIAAIAVAIPTALVDFIPGLTQLHIKLIAIALIVLLTLFNLRGVKGASNLQTFFMVAKLLPIFIIMIGALVLGNQTPDLSPVPVSAPDGSPLTAGSVFGMIAFATVASLWAYEGWTNLNAVAEEIKNVKRNLPLAIILGIGGVAIFYALFNYSLMRVIPLDEAKSLIESGSLYLGTTVAERLFGVAGKVIVLIGMLLAMFNCLNGMVLAFSRIYYAMSAEKIFFKKLGTLNKNGVPAASLISQMIISIILVCLRNLDQLTSLVVFCGMLFNCLAVTAVFVYRRKYPDLERPYKVWLYPVSVIVTVILFVGLMINNLMEDPVTALTGLIVPVIGIFFYLYFKKKYGGEEKEHA</sequence>
<proteinExistence type="predicted"/>
<dbReference type="EMBL" id="DYVY01000138">
    <property type="protein sequence ID" value="HJF94809.1"/>
    <property type="molecule type" value="Genomic_DNA"/>
</dbReference>
<feature type="transmembrane region" description="Helical" evidence="5">
    <location>
        <begin position="298"/>
        <end position="324"/>
    </location>
</feature>
<keyword evidence="4 5" id="KW-0472">Membrane</keyword>